<comment type="caution">
    <text evidence="1">The sequence shown here is derived from an EMBL/GenBank/DDBJ whole genome shotgun (WGS) entry which is preliminary data.</text>
</comment>
<organism evidence="1">
    <name type="scientific">marine sediment metagenome</name>
    <dbReference type="NCBI Taxonomy" id="412755"/>
    <lineage>
        <taxon>unclassified sequences</taxon>
        <taxon>metagenomes</taxon>
        <taxon>ecological metagenomes</taxon>
    </lineage>
</organism>
<evidence type="ECO:0000313" key="1">
    <source>
        <dbReference type="EMBL" id="GAF70126.1"/>
    </source>
</evidence>
<dbReference type="EMBL" id="BARS01003917">
    <property type="protein sequence ID" value="GAF70126.1"/>
    <property type="molecule type" value="Genomic_DNA"/>
</dbReference>
<gene>
    <name evidence="1" type="ORF">S01H1_07615</name>
</gene>
<proteinExistence type="predicted"/>
<reference evidence="1" key="1">
    <citation type="journal article" date="2014" name="Front. Microbiol.">
        <title>High frequency of phylogenetically diverse reductive dehalogenase-homologous genes in deep subseafloor sedimentary metagenomes.</title>
        <authorList>
            <person name="Kawai M."/>
            <person name="Futagami T."/>
            <person name="Toyoda A."/>
            <person name="Takaki Y."/>
            <person name="Nishi S."/>
            <person name="Hori S."/>
            <person name="Arai W."/>
            <person name="Tsubouchi T."/>
            <person name="Morono Y."/>
            <person name="Uchiyama I."/>
            <person name="Ito T."/>
            <person name="Fujiyama A."/>
            <person name="Inagaki F."/>
            <person name="Takami H."/>
        </authorList>
    </citation>
    <scope>NUCLEOTIDE SEQUENCE</scope>
    <source>
        <strain evidence="1">Expedition CK06-06</strain>
    </source>
</reference>
<protein>
    <submittedName>
        <fullName evidence="1">Uncharacterized protein</fullName>
    </submittedName>
</protein>
<name>X0S4G5_9ZZZZ</name>
<sequence>MWCDKKTVNVVIGTPIYRQGAYVLDKFLYNQKQIQQSYPLSELILATSEYDFIKELESLVSFWKLKVLLCSIENSRFINT</sequence>
<accession>X0S4G5</accession>
<dbReference type="AlphaFoldDB" id="X0S4G5"/>